<keyword evidence="2" id="KW-0812">Transmembrane</keyword>
<name>A0A2A7B8R7_9FIRM</name>
<keyword evidence="2" id="KW-0472">Membrane</keyword>
<dbReference type="EMBL" id="NOUV01000005">
    <property type="protein sequence ID" value="PDX87780.1"/>
    <property type="molecule type" value="Genomic_DNA"/>
</dbReference>
<dbReference type="OrthoDB" id="1863280at2"/>
<feature type="coiled-coil region" evidence="1">
    <location>
        <begin position="9"/>
        <end position="40"/>
    </location>
</feature>
<evidence type="ECO:0000313" key="3">
    <source>
        <dbReference type="EMBL" id="PDX87780.1"/>
    </source>
</evidence>
<gene>
    <name evidence="3" type="ORF">CHR60_01765</name>
</gene>
<evidence type="ECO:0000313" key="4">
    <source>
        <dbReference type="Proteomes" id="UP000220904"/>
    </source>
</evidence>
<dbReference type="AlphaFoldDB" id="A0A2A7B8R7"/>
<feature type="transmembrane region" description="Helical" evidence="2">
    <location>
        <begin position="74"/>
        <end position="100"/>
    </location>
</feature>
<dbReference type="RefSeq" id="WP_097791444.1">
    <property type="nucleotide sequence ID" value="NZ_NOUV01000005.1"/>
</dbReference>
<sequence length="102" mass="11546">MAEWNEKEAELARREALLAEREAQLEKEQAELEARKAQGEVGKKSLLNNNDPNFVNPKEKLYDKFPLSVHQMDIIIGVLFALIVLFLVLGMTHTSFFGLFGG</sequence>
<comment type="caution">
    <text evidence="3">The sequence shown here is derived from an EMBL/GenBank/DDBJ whole genome shotgun (WGS) entry which is preliminary data.</text>
</comment>
<reference evidence="3 4" key="1">
    <citation type="journal article" date="2017" name="Front. Microbiol.">
        <title>New Insights into the Diversity of the Genus Faecalibacterium.</title>
        <authorList>
            <person name="Benevides L."/>
            <person name="Burman S."/>
            <person name="Martin R."/>
            <person name="Robert V."/>
            <person name="Thomas M."/>
            <person name="Miquel S."/>
            <person name="Chain F."/>
            <person name="Sokol H."/>
            <person name="Bermudez-Humaran L.G."/>
            <person name="Morrison M."/>
            <person name="Langella P."/>
            <person name="Azevedo V.A."/>
            <person name="Chatel J.M."/>
            <person name="Soares S."/>
        </authorList>
    </citation>
    <scope>NUCLEOTIDE SEQUENCE [LARGE SCALE GENOMIC DNA]</scope>
    <source>
        <strain evidence="3 4">AHMP21</strain>
    </source>
</reference>
<evidence type="ECO:0000256" key="2">
    <source>
        <dbReference type="SAM" id="Phobius"/>
    </source>
</evidence>
<dbReference type="Proteomes" id="UP000220904">
    <property type="component" value="Unassembled WGS sequence"/>
</dbReference>
<organism evidence="3 4">
    <name type="scientific">Faecalibacterium prausnitzii</name>
    <dbReference type="NCBI Taxonomy" id="853"/>
    <lineage>
        <taxon>Bacteria</taxon>
        <taxon>Bacillati</taxon>
        <taxon>Bacillota</taxon>
        <taxon>Clostridia</taxon>
        <taxon>Eubacteriales</taxon>
        <taxon>Oscillospiraceae</taxon>
        <taxon>Faecalibacterium</taxon>
    </lineage>
</organism>
<keyword evidence="2" id="KW-1133">Transmembrane helix</keyword>
<accession>A0A2A7B8R7</accession>
<keyword evidence="1" id="KW-0175">Coiled coil</keyword>
<evidence type="ECO:0000256" key="1">
    <source>
        <dbReference type="SAM" id="Coils"/>
    </source>
</evidence>
<proteinExistence type="predicted"/>
<protein>
    <submittedName>
        <fullName evidence="3">Uncharacterized protein</fullName>
    </submittedName>
</protein>